<dbReference type="OrthoDB" id="9776390at2"/>
<reference evidence="15" key="1">
    <citation type="submission" date="2016-10" db="EMBL/GenBank/DDBJ databases">
        <authorList>
            <person name="Varghese N."/>
            <person name="Submissions S."/>
        </authorList>
    </citation>
    <scope>NUCLEOTIDE SEQUENCE [LARGE SCALE GENOMIC DNA]</scope>
    <source>
        <strain evidence="15">DSM 11593</strain>
    </source>
</reference>
<feature type="site" description="Interaction with substrate tRNA" evidence="10">
    <location>
        <position position="143"/>
    </location>
</feature>
<dbReference type="STRING" id="65735.SAMN04488075_1065"/>
<comment type="similarity">
    <text evidence="3 10 13">Belongs to the IPP transferase family.</text>
</comment>
<comment type="cofactor">
    <cofactor evidence="1 10">
        <name>Mg(2+)</name>
        <dbReference type="ChEBI" id="CHEBI:18420"/>
    </cofactor>
</comment>
<comment type="function">
    <text evidence="2 10 12">Catalyzes the transfer of a dimethylallyl group onto the adenine at position 37 in tRNAs that read codons beginning with uridine, leading to the formation of N6-(dimethylallyl)adenosine (i(6)A).</text>
</comment>
<evidence type="ECO:0000256" key="8">
    <source>
        <dbReference type="ARBA" id="ARBA00022842"/>
    </source>
</evidence>
<feature type="binding site" evidence="10">
    <location>
        <begin position="34"/>
        <end position="41"/>
    </location>
    <ligand>
        <name>ATP</name>
        <dbReference type="ChEBI" id="CHEBI:30616"/>
    </ligand>
</feature>
<evidence type="ECO:0000256" key="1">
    <source>
        <dbReference type="ARBA" id="ARBA00001946"/>
    </source>
</evidence>
<dbReference type="Gene3D" id="3.40.50.300">
    <property type="entry name" value="P-loop containing nucleotide triphosphate hydrolases"/>
    <property type="match status" value="1"/>
</dbReference>
<dbReference type="PANTHER" id="PTHR11088:SF60">
    <property type="entry name" value="TRNA DIMETHYLALLYLTRANSFERASE"/>
    <property type="match status" value="1"/>
</dbReference>
<dbReference type="Proteomes" id="UP000199125">
    <property type="component" value="Unassembled WGS sequence"/>
</dbReference>
<evidence type="ECO:0000313" key="15">
    <source>
        <dbReference type="Proteomes" id="UP000199125"/>
    </source>
</evidence>
<dbReference type="InterPro" id="IPR039657">
    <property type="entry name" value="Dimethylallyltransferase"/>
</dbReference>
<keyword evidence="7 10" id="KW-0067">ATP-binding</keyword>
<evidence type="ECO:0000256" key="3">
    <source>
        <dbReference type="ARBA" id="ARBA00005842"/>
    </source>
</evidence>
<evidence type="ECO:0000256" key="5">
    <source>
        <dbReference type="ARBA" id="ARBA00022694"/>
    </source>
</evidence>
<dbReference type="GO" id="GO:0006400">
    <property type="term" value="P:tRNA modification"/>
    <property type="evidence" value="ECO:0007669"/>
    <property type="project" value="TreeGrafter"/>
</dbReference>
<dbReference type="EMBL" id="FNXG01000002">
    <property type="protein sequence ID" value="SEH78929.1"/>
    <property type="molecule type" value="Genomic_DNA"/>
</dbReference>
<sequence length="308" mass="33276">MINTGSDTIDATTPQALAGLLAGITPARPVLIAGPTAAGKSALALRIAQETGRAVVNADALQVWSCWRVLTARPSVRDEAAAPHLLYGHVEPGRSYSVGDWLAEVAALLDSGRGLVIAGGTGLYLSALTRGLAVIPPVPAEIRAQGDAWLARDGGLTSMIAALDPRTRAGLDLRNPARVQRAWEVLTATGRGLADWQADTPPPLVAPEQAQRFVLQMDRDLLADRIARRFDAMLDEGALDEVRAMLPRWDPRTQWARAIGAAELAEHLSGRLTLAEARERAVIATRQYAKSQRIWFRNRMRDWTPVAV</sequence>
<evidence type="ECO:0000256" key="10">
    <source>
        <dbReference type="HAMAP-Rule" id="MF_00185"/>
    </source>
</evidence>
<dbReference type="InterPro" id="IPR018022">
    <property type="entry name" value="IPT"/>
</dbReference>
<gene>
    <name evidence="10" type="primary">miaA</name>
    <name evidence="14" type="ORF">SAMN04488075_1065</name>
</gene>
<name>A0A1H6L3U2_9RHOB</name>
<dbReference type="GO" id="GO:0005524">
    <property type="term" value="F:ATP binding"/>
    <property type="evidence" value="ECO:0007669"/>
    <property type="project" value="UniProtKB-UniRule"/>
</dbReference>
<organism evidence="14 15">
    <name type="scientific">Paracoccus alkenifer</name>
    <dbReference type="NCBI Taxonomy" id="65735"/>
    <lineage>
        <taxon>Bacteria</taxon>
        <taxon>Pseudomonadati</taxon>
        <taxon>Pseudomonadota</taxon>
        <taxon>Alphaproteobacteria</taxon>
        <taxon>Rhodobacterales</taxon>
        <taxon>Paracoccaceae</taxon>
        <taxon>Paracoccus</taxon>
    </lineage>
</organism>
<dbReference type="SUPFAM" id="SSF52540">
    <property type="entry name" value="P-loop containing nucleoside triphosphate hydrolases"/>
    <property type="match status" value="2"/>
</dbReference>
<feature type="binding site" evidence="10">
    <location>
        <begin position="36"/>
        <end position="41"/>
    </location>
    <ligand>
        <name>substrate</name>
    </ligand>
</feature>
<evidence type="ECO:0000256" key="4">
    <source>
        <dbReference type="ARBA" id="ARBA00022679"/>
    </source>
</evidence>
<comment type="subunit">
    <text evidence="10">Monomer.</text>
</comment>
<dbReference type="NCBIfam" id="TIGR00174">
    <property type="entry name" value="miaA"/>
    <property type="match status" value="1"/>
</dbReference>
<protein>
    <recommendedName>
        <fullName evidence="10">tRNA dimethylallyltransferase</fullName>
        <ecNumber evidence="10">2.5.1.75</ecNumber>
    </recommendedName>
    <alternativeName>
        <fullName evidence="10">Dimethylallyl diphosphate:tRNA dimethylallyltransferase</fullName>
        <shortName evidence="10">DMAPP:tRNA dimethylallyltransferase</shortName>
        <shortName evidence="10">DMATase</shortName>
    </alternativeName>
    <alternativeName>
        <fullName evidence="10">Isopentenyl-diphosphate:tRNA isopentenyltransferase</fullName>
        <shortName evidence="10">IPP transferase</shortName>
        <shortName evidence="10">IPPT</shortName>
        <shortName evidence="10">IPTase</shortName>
    </alternativeName>
</protein>
<keyword evidence="5 10" id="KW-0819">tRNA processing</keyword>
<dbReference type="Gene3D" id="1.10.20.140">
    <property type="match status" value="1"/>
</dbReference>
<evidence type="ECO:0000313" key="14">
    <source>
        <dbReference type="EMBL" id="SEH78929.1"/>
    </source>
</evidence>
<evidence type="ECO:0000256" key="13">
    <source>
        <dbReference type="RuleBase" id="RU003785"/>
    </source>
</evidence>
<dbReference type="GO" id="GO:0052381">
    <property type="term" value="F:tRNA dimethylallyltransferase activity"/>
    <property type="evidence" value="ECO:0007669"/>
    <property type="project" value="UniProtKB-UniRule"/>
</dbReference>
<dbReference type="HAMAP" id="MF_00185">
    <property type="entry name" value="IPP_trans"/>
    <property type="match status" value="1"/>
</dbReference>
<accession>A0A1H6L3U2</accession>
<keyword evidence="4 10" id="KW-0808">Transferase</keyword>
<comment type="catalytic activity">
    <reaction evidence="9 10 11">
        <text>adenosine(37) in tRNA + dimethylallyl diphosphate = N(6)-dimethylallyladenosine(37) in tRNA + diphosphate</text>
        <dbReference type="Rhea" id="RHEA:26482"/>
        <dbReference type="Rhea" id="RHEA-COMP:10162"/>
        <dbReference type="Rhea" id="RHEA-COMP:10375"/>
        <dbReference type="ChEBI" id="CHEBI:33019"/>
        <dbReference type="ChEBI" id="CHEBI:57623"/>
        <dbReference type="ChEBI" id="CHEBI:74411"/>
        <dbReference type="ChEBI" id="CHEBI:74415"/>
        <dbReference type="EC" id="2.5.1.75"/>
    </reaction>
</comment>
<evidence type="ECO:0000256" key="7">
    <source>
        <dbReference type="ARBA" id="ARBA00022840"/>
    </source>
</evidence>
<feature type="site" description="Interaction with substrate tRNA" evidence="10">
    <location>
        <position position="121"/>
    </location>
</feature>
<dbReference type="InterPro" id="IPR027417">
    <property type="entry name" value="P-loop_NTPase"/>
</dbReference>
<evidence type="ECO:0000256" key="9">
    <source>
        <dbReference type="ARBA" id="ARBA00049563"/>
    </source>
</evidence>
<dbReference type="EC" id="2.5.1.75" evidence="10"/>
<keyword evidence="8 10" id="KW-0460">Magnesium</keyword>
<evidence type="ECO:0000256" key="11">
    <source>
        <dbReference type="RuleBase" id="RU003783"/>
    </source>
</evidence>
<keyword evidence="15" id="KW-1185">Reference proteome</keyword>
<dbReference type="PANTHER" id="PTHR11088">
    <property type="entry name" value="TRNA DIMETHYLALLYLTRANSFERASE"/>
    <property type="match status" value="1"/>
</dbReference>
<evidence type="ECO:0000256" key="6">
    <source>
        <dbReference type="ARBA" id="ARBA00022741"/>
    </source>
</evidence>
<proteinExistence type="inferred from homology"/>
<dbReference type="Pfam" id="PF01715">
    <property type="entry name" value="IPPT"/>
    <property type="match status" value="1"/>
</dbReference>
<evidence type="ECO:0000256" key="2">
    <source>
        <dbReference type="ARBA" id="ARBA00003213"/>
    </source>
</evidence>
<dbReference type="AlphaFoldDB" id="A0A1H6L3U2"/>
<keyword evidence="6 10" id="KW-0547">Nucleotide-binding</keyword>
<evidence type="ECO:0000256" key="12">
    <source>
        <dbReference type="RuleBase" id="RU003784"/>
    </source>
</evidence>
<comment type="caution">
    <text evidence="10">Lacks conserved residue(s) required for the propagation of feature annotation.</text>
</comment>